<proteinExistence type="inferred from homology"/>
<evidence type="ECO:0000256" key="13">
    <source>
        <dbReference type="ARBA" id="ARBA00023273"/>
    </source>
</evidence>
<keyword evidence="11" id="KW-0175">Coiled coil</keyword>
<dbReference type="GO" id="GO:0030175">
    <property type="term" value="C:filopodium"/>
    <property type="evidence" value="ECO:0007669"/>
    <property type="project" value="UniProtKB-SubCell"/>
</dbReference>
<dbReference type="GO" id="GO:0030426">
    <property type="term" value="C:growth cone"/>
    <property type="evidence" value="ECO:0007669"/>
    <property type="project" value="UniProtKB-SubCell"/>
</dbReference>
<dbReference type="GO" id="GO:0043204">
    <property type="term" value="C:perikaryon"/>
    <property type="evidence" value="ECO:0007669"/>
    <property type="project" value="UniProtKB-SubCell"/>
</dbReference>
<feature type="compositionally biased region" description="Basic and acidic residues" evidence="14">
    <location>
        <begin position="203"/>
        <end position="212"/>
    </location>
</feature>
<dbReference type="GO" id="GO:0005856">
    <property type="term" value="C:cytoskeleton"/>
    <property type="evidence" value="ECO:0007669"/>
    <property type="project" value="UniProtKB-SubCell"/>
</dbReference>
<evidence type="ECO:0000256" key="8">
    <source>
        <dbReference type="ARBA" id="ARBA00017666"/>
    </source>
</evidence>
<dbReference type="EMBL" id="KV460465">
    <property type="protein sequence ID" value="OCA17786.1"/>
    <property type="molecule type" value="Genomic_DNA"/>
</dbReference>
<reference evidence="15" key="3">
    <citation type="submission" date="2016-05" db="EMBL/GenBank/DDBJ databases">
        <title>WGS assembly of Xenopus tropicalis.</title>
        <authorList>
            <person name="Sessions A."/>
            <person name="Jenkins J."/>
            <person name="Mitros T."/>
            <person name="Lyons J.T."/>
            <person name="Dichmann D.S."/>
            <person name="Robert J."/>
            <person name="Harland R.M."/>
            <person name="Rokhsar D.S."/>
        </authorList>
    </citation>
    <scope>NUCLEOTIDE SEQUENCE</scope>
    <source>
        <strain evidence="15">Nigerian</strain>
    </source>
</reference>
<keyword evidence="9" id="KW-0217">Developmental protein</keyword>
<protein>
    <recommendedName>
        <fullName evidence="8">Shootin-1</fullName>
    </recommendedName>
</protein>
<evidence type="ECO:0000256" key="5">
    <source>
        <dbReference type="ARBA" id="ARBA00004510"/>
    </source>
</evidence>
<evidence type="ECO:0000256" key="3">
    <source>
        <dbReference type="ARBA" id="ARBA00004486"/>
    </source>
</evidence>
<reference evidence="15" key="2">
    <citation type="journal article" date="2010" name="Science">
        <title>The genome of the Western clawed frog Xenopus tropicalis.</title>
        <authorList>
            <person name="Hellsten U."/>
            <person name="Harland R.M."/>
            <person name="Gilchrist M.J."/>
            <person name="Hendrix D."/>
            <person name="Jurka J."/>
            <person name="Kapitonov V."/>
            <person name="Ovcharenko I."/>
            <person name="Putnam N.H."/>
            <person name="Shu S."/>
            <person name="Taher L."/>
            <person name="Blitz I.L."/>
            <person name="Blumberg B."/>
            <person name="Dichmann D.S."/>
            <person name="Dubchak I."/>
            <person name="Amaya E."/>
            <person name="Detter J.C."/>
            <person name="Fletcher R."/>
            <person name="Gerhard D.S."/>
            <person name="Goodstein D."/>
            <person name="Graves T."/>
            <person name="Grigoriev I.V."/>
            <person name="Grimwood J."/>
            <person name="Kawashima T."/>
            <person name="Lindquist E."/>
            <person name="Lucas S.M."/>
            <person name="Mead P.E."/>
            <person name="Mitros T."/>
            <person name="Ogino H."/>
            <person name="Ohta Y."/>
            <person name="Poliakov A.V."/>
            <person name="Pollet N."/>
            <person name="Robert J."/>
            <person name="Salamov A."/>
            <person name="Sater A.K."/>
            <person name="Schmutz J."/>
            <person name="Terry A."/>
            <person name="Vize P.D."/>
            <person name="Warren W.C."/>
            <person name="Wells D."/>
            <person name="Wills A."/>
            <person name="Wilson R.K."/>
            <person name="Zimmerman L.B."/>
            <person name="Zorn A.M."/>
            <person name="Grainger R."/>
            <person name="Grammer T."/>
            <person name="Khokha M.K."/>
            <person name="Richardson P.M."/>
            <person name="Rokhsar D.S."/>
        </authorList>
    </citation>
    <scope>NUCLEOTIDE SEQUENCE [LARGE SCALE GENOMIC DNA]</scope>
    <source>
        <strain evidence="15">Nigerian</strain>
    </source>
</reference>
<evidence type="ECO:0000256" key="4">
    <source>
        <dbReference type="ARBA" id="ARBA00004489"/>
    </source>
</evidence>
<gene>
    <name evidence="15" type="ORF">XENTR_v90026672mg</name>
</gene>
<dbReference type="PANTHER" id="PTHR46606">
    <property type="entry name" value="SHOOTIN-1"/>
    <property type="match status" value="1"/>
</dbReference>
<dbReference type="PANTHER" id="PTHR46606:SF3">
    <property type="entry name" value="SHOOTIN-1"/>
    <property type="match status" value="1"/>
</dbReference>
<evidence type="ECO:0000313" key="15">
    <source>
        <dbReference type="EMBL" id="OCA17786.1"/>
    </source>
</evidence>
<evidence type="ECO:0000256" key="10">
    <source>
        <dbReference type="ARBA" id="ARBA00022490"/>
    </source>
</evidence>
<feature type="region of interest" description="Disordered" evidence="14">
    <location>
        <begin position="27"/>
        <end position="47"/>
    </location>
</feature>
<dbReference type="GO" id="GO:0030027">
    <property type="term" value="C:lamellipodium"/>
    <property type="evidence" value="ECO:0007669"/>
    <property type="project" value="UniProtKB-SubCell"/>
</dbReference>
<evidence type="ECO:0000256" key="9">
    <source>
        <dbReference type="ARBA" id="ARBA00022473"/>
    </source>
</evidence>
<feature type="compositionally biased region" description="Polar residues" evidence="14">
    <location>
        <begin position="92"/>
        <end position="107"/>
    </location>
</feature>
<comment type="subcellular location">
    <subcellularLocation>
        <location evidence="4">Cell projection</location>
        <location evidence="4">Axon</location>
    </subcellularLocation>
    <subcellularLocation>
        <location evidence="3">Cell projection</location>
        <location evidence="3">Filopodium</location>
    </subcellularLocation>
    <subcellularLocation>
        <location evidence="6">Cell projection</location>
        <location evidence="6">Growth cone</location>
    </subcellularLocation>
    <subcellularLocation>
        <location evidence="5">Cell projection</location>
        <location evidence="5">Lamellipodium</location>
    </subcellularLocation>
    <subcellularLocation>
        <location evidence="1">Cytoplasm</location>
        <location evidence="1">Cytoskeleton</location>
    </subcellularLocation>
    <subcellularLocation>
        <location evidence="2">Perikaryon</location>
    </subcellularLocation>
</comment>
<feature type="compositionally biased region" description="Polar residues" evidence="14">
    <location>
        <begin position="171"/>
        <end position="180"/>
    </location>
</feature>
<dbReference type="InterPro" id="IPR024849">
    <property type="entry name" value="Shootin-1"/>
</dbReference>
<evidence type="ECO:0000256" key="2">
    <source>
        <dbReference type="ARBA" id="ARBA00004484"/>
    </source>
</evidence>
<evidence type="ECO:0000256" key="1">
    <source>
        <dbReference type="ARBA" id="ARBA00004245"/>
    </source>
</evidence>
<feature type="region of interest" description="Disordered" evidence="14">
    <location>
        <begin position="59"/>
        <end position="212"/>
    </location>
</feature>
<organism evidence="15">
    <name type="scientific">Xenopus tropicalis</name>
    <name type="common">Western clawed frog</name>
    <name type="synonym">Silurana tropicalis</name>
    <dbReference type="NCBI Taxonomy" id="8364"/>
    <lineage>
        <taxon>Eukaryota</taxon>
        <taxon>Metazoa</taxon>
        <taxon>Chordata</taxon>
        <taxon>Craniata</taxon>
        <taxon>Vertebrata</taxon>
        <taxon>Euteleostomi</taxon>
        <taxon>Amphibia</taxon>
        <taxon>Batrachia</taxon>
        <taxon>Anura</taxon>
        <taxon>Pipoidea</taxon>
        <taxon>Pipidae</taxon>
        <taxon>Xenopodinae</taxon>
        <taxon>Xenopus</taxon>
        <taxon>Silurana</taxon>
    </lineage>
</organism>
<comment type="similarity">
    <text evidence="7">Belongs to the shootin family.</text>
</comment>
<sequence>MLYPTGNAGDLKRMAVEEMMDRIKRGVPLRPVNSASRIKKPQVPNDSNAVQELKEILKTFSTDSTKKEKDVSNPHKESELERILRRRKATTEQDGSNPTGALTSLESKSMPILGTASSPSLSHRRKEAEIKCRGNTAEGPLLFKDKKESAKVSSQSAEALSDAGKEAKQDGASTGLNFGLNSAEKADSLQRVPTENGALAAGRMKETDSSNC</sequence>
<dbReference type="AlphaFoldDB" id="A0A1B8Y4B3"/>
<evidence type="ECO:0000256" key="12">
    <source>
        <dbReference type="ARBA" id="ARBA00023212"/>
    </source>
</evidence>
<accession>A0A1B8Y4B3</accession>
<evidence type="ECO:0000256" key="7">
    <source>
        <dbReference type="ARBA" id="ARBA00010041"/>
    </source>
</evidence>
<keyword evidence="12" id="KW-0206">Cytoskeleton</keyword>
<evidence type="ECO:0000256" key="11">
    <source>
        <dbReference type="ARBA" id="ARBA00023054"/>
    </source>
</evidence>
<name>A0A1B8Y4B3_XENTR</name>
<reference evidence="15" key="1">
    <citation type="submission" date="2009-11" db="EMBL/GenBank/DDBJ databases">
        <authorList>
            <consortium name="US DOE Joint Genome Institute (JGI-PGF)"/>
            <person name="Ottilar R."/>
            <person name="Schmutz J."/>
            <person name="Salamov A."/>
            <person name="Cheng J.F."/>
            <person name="Lucas S."/>
            <person name="Pitluck S."/>
            <person name="Gundlach H."/>
            <person name="Guo Y."/>
            <person name="Haberer G."/>
            <person name="Nasrallah J."/>
            <person name="Mayer K.F.X."/>
            <person name="van de Peer Y."/>
            <person name="Weigel D."/>
            <person name="Grigoriev I.V."/>
        </authorList>
    </citation>
    <scope>NUCLEOTIDE SEQUENCE</scope>
    <source>
        <strain evidence="15">Nigerian</strain>
    </source>
</reference>
<evidence type="ECO:0000256" key="14">
    <source>
        <dbReference type="SAM" id="MobiDB-lite"/>
    </source>
</evidence>
<keyword evidence="13" id="KW-0966">Cell projection</keyword>
<keyword evidence="10" id="KW-0963">Cytoplasm</keyword>
<evidence type="ECO:0000256" key="6">
    <source>
        <dbReference type="ARBA" id="ARBA00004624"/>
    </source>
</evidence>
<feature type="compositionally biased region" description="Basic and acidic residues" evidence="14">
    <location>
        <begin position="64"/>
        <end position="83"/>
    </location>
</feature>